<reference evidence="1" key="1">
    <citation type="submission" date="2020-03" db="EMBL/GenBank/DDBJ databases">
        <title>The deep terrestrial virosphere.</title>
        <authorList>
            <person name="Holmfeldt K."/>
            <person name="Nilsson E."/>
            <person name="Simone D."/>
            <person name="Lopez-Fernandez M."/>
            <person name="Wu X."/>
            <person name="de Brujin I."/>
            <person name="Lundin D."/>
            <person name="Andersson A."/>
            <person name="Bertilsson S."/>
            <person name="Dopson M."/>
        </authorList>
    </citation>
    <scope>NUCLEOTIDE SEQUENCE</scope>
    <source>
        <strain evidence="1">TM448A01029</strain>
        <strain evidence="2">TM448B01253</strain>
    </source>
</reference>
<dbReference type="EMBL" id="MT144091">
    <property type="protein sequence ID" value="QJA48577.1"/>
    <property type="molecule type" value="Genomic_DNA"/>
</dbReference>
<dbReference type="EMBL" id="MT144724">
    <property type="protein sequence ID" value="QJH98275.1"/>
    <property type="molecule type" value="Genomic_DNA"/>
</dbReference>
<evidence type="ECO:0000313" key="1">
    <source>
        <dbReference type="EMBL" id="QJA48577.1"/>
    </source>
</evidence>
<protein>
    <submittedName>
        <fullName evidence="1">Uncharacterized protein</fullName>
    </submittedName>
</protein>
<sequence>MSVLSTYIKEVADAKGMLHQERLRALRWYIKASTDKELIPAIRALTELEHMRILQEAGLREPLATVMLRRYDDLVERRKRR</sequence>
<accession>A0A6H1ZMM4</accession>
<organism evidence="1">
    <name type="scientific">viral metagenome</name>
    <dbReference type="NCBI Taxonomy" id="1070528"/>
    <lineage>
        <taxon>unclassified sequences</taxon>
        <taxon>metagenomes</taxon>
        <taxon>organismal metagenomes</taxon>
    </lineage>
</organism>
<gene>
    <name evidence="1" type="ORF">TM448A01029_0005</name>
    <name evidence="2" type="ORF">TM448B01253_0021</name>
</gene>
<proteinExistence type="predicted"/>
<evidence type="ECO:0000313" key="2">
    <source>
        <dbReference type="EMBL" id="QJH98275.1"/>
    </source>
</evidence>
<name>A0A6H1ZMM4_9ZZZZ</name>
<dbReference type="AlphaFoldDB" id="A0A6H1ZMM4"/>